<feature type="region of interest" description="Disordered" evidence="1">
    <location>
        <begin position="134"/>
        <end position="197"/>
    </location>
</feature>
<dbReference type="RefSeq" id="XP_004337571.1">
    <property type="nucleotide sequence ID" value="XM_004337523.1"/>
</dbReference>
<dbReference type="OrthoDB" id="549243at2759"/>
<evidence type="ECO:0000313" key="3">
    <source>
        <dbReference type="EMBL" id="ELR15558.1"/>
    </source>
</evidence>
<accession>L8GSI7</accession>
<dbReference type="AlphaFoldDB" id="L8GSI7"/>
<dbReference type="Pfam" id="PF12937">
    <property type="entry name" value="F-box-like"/>
    <property type="match status" value="1"/>
</dbReference>
<reference evidence="3 4" key="1">
    <citation type="journal article" date="2013" name="Genome Biol.">
        <title>Genome of Acanthamoeba castellanii highlights extensive lateral gene transfer and early evolution of tyrosine kinase signaling.</title>
        <authorList>
            <person name="Clarke M."/>
            <person name="Lohan A.J."/>
            <person name="Liu B."/>
            <person name="Lagkouvardos I."/>
            <person name="Roy S."/>
            <person name="Zafar N."/>
            <person name="Bertelli C."/>
            <person name="Schilde C."/>
            <person name="Kianianmomeni A."/>
            <person name="Burglin T.R."/>
            <person name="Frech C."/>
            <person name="Turcotte B."/>
            <person name="Kopec K.O."/>
            <person name="Synnott J.M."/>
            <person name="Choo C."/>
            <person name="Paponov I."/>
            <person name="Finkler A."/>
            <person name="Soon Heng Tan C."/>
            <person name="Hutchins A.P."/>
            <person name="Weinmeier T."/>
            <person name="Rattei T."/>
            <person name="Chu J.S."/>
            <person name="Gimenez G."/>
            <person name="Irimia M."/>
            <person name="Rigden D.J."/>
            <person name="Fitzpatrick D.A."/>
            <person name="Lorenzo-Morales J."/>
            <person name="Bateman A."/>
            <person name="Chiu C.H."/>
            <person name="Tang P."/>
            <person name="Hegemann P."/>
            <person name="Fromm H."/>
            <person name="Raoult D."/>
            <person name="Greub G."/>
            <person name="Miranda-Saavedra D."/>
            <person name="Chen N."/>
            <person name="Nash P."/>
            <person name="Ginger M.L."/>
            <person name="Horn M."/>
            <person name="Schaap P."/>
            <person name="Caler L."/>
            <person name="Loftus B."/>
        </authorList>
    </citation>
    <scope>NUCLEOTIDE SEQUENCE [LARGE SCALE GENOMIC DNA]</scope>
    <source>
        <strain evidence="3 4">Neff</strain>
    </source>
</reference>
<feature type="compositionally biased region" description="Acidic residues" evidence="1">
    <location>
        <begin position="149"/>
        <end position="165"/>
    </location>
</feature>
<dbReference type="SUPFAM" id="SSF81383">
    <property type="entry name" value="F-box domain"/>
    <property type="match status" value="1"/>
</dbReference>
<proteinExistence type="predicted"/>
<dbReference type="InterPro" id="IPR001810">
    <property type="entry name" value="F-box_dom"/>
</dbReference>
<gene>
    <name evidence="3" type="ORF">ACA1_164070</name>
</gene>
<protein>
    <submittedName>
        <fullName evidence="3">F-box domain containing protein</fullName>
    </submittedName>
</protein>
<dbReference type="VEuPathDB" id="AmoebaDB:ACA1_164070"/>
<dbReference type="EMBL" id="KB008026">
    <property type="protein sequence ID" value="ELR15558.1"/>
    <property type="molecule type" value="Genomic_DNA"/>
</dbReference>
<feature type="compositionally biased region" description="Basic residues" evidence="1">
    <location>
        <begin position="362"/>
        <end position="375"/>
    </location>
</feature>
<evidence type="ECO:0000259" key="2">
    <source>
        <dbReference type="Pfam" id="PF12937"/>
    </source>
</evidence>
<feature type="compositionally biased region" description="Basic residues" evidence="1">
    <location>
        <begin position="171"/>
        <end position="182"/>
    </location>
</feature>
<dbReference type="Gene3D" id="1.20.1280.50">
    <property type="match status" value="1"/>
</dbReference>
<feature type="region of interest" description="Disordered" evidence="1">
    <location>
        <begin position="354"/>
        <end position="403"/>
    </location>
</feature>
<evidence type="ECO:0000256" key="1">
    <source>
        <dbReference type="SAM" id="MobiDB-lite"/>
    </source>
</evidence>
<evidence type="ECO:0000313" key="4">
    <source>
        <dbReference type="Proteomes" id="UP000011083"/>
    </source>
</evidence>
<dbReference type="Proteomes" id="UP000011083">
    <property type="component" value="Unassembled WGS sequence"/>
</dbReference>
<dbReference type="KEGG" id="acan:ACA1_164070"/>
<feature type="compositionally biased region" description="Acidic residues" evidence="1">
    <location>
        <begin position="379"/>
        <end position="394"/>
    </location>
</feature>
<dbReference type="GeneID" id="14916188"/>
<feature type="domain" description="F-box" evidence="2">
    <location>
        <begin position="61"/>
        <end position="102"/>
    </location>
</feature>
<organism evidence="3 4">
    <name type="scientific">Acanthamoeba castellanii (strain ATCC 30010 / Neff)</name>
    <dbReference type="NCBI Taxonomy" id="1257118"/>
    <lineage>
        <taxon>Eukaryota</taxon>
        <taxon>Amoebozoa</taxon>
        <taxon>Discosea</taxon>
        <taxon>Longamoebia</taxon>
        <taxon>Centramoebida</taxon>
        <taxon>Acanthamoebidae</taxon>
        <taxon>Acanthamoeba</taxon>
    </lineage>
</organism>
<keyword evidence="4" id="KW-1185">Reference proteome</keyword>
<name>L8GSI7_ACACF</name>
<dbReference type="InterPro" id="IPR036047">
    <property type="entry name" value="F-box-like_dom_sf"/>
</dbReference>
<sequence length="513" mass="58147">MGKRKQSKTEDEVKGVQIENVAAAAPKKRRLAKRTNRGRVAAAAVQTQEQTGTSPLGVLNDDCLLHVLSFIDGPEQLLQQRAVSRHWGSLASSDPLWRPRFLRMFGPHVFGAADEELARKGDKPVSRRFSYYAEEEEDDVNHAGHAEDDEHPDWEYSDEETDEPQNEVAPKKQKQKKKKMKKTKNESRGCGPVDDSSLKESIEHVRRALESKGSAGGPETVGGTWLYRYIATCRLMPRLRLPHVTDALKSKVTDWCASTEEMEVSPYYYTSRLDFCVVDLPHYPRGDVHYRLHRLAVLLSLLSINKYAPKPGDEIQIGYAGKSCTITLARFCYAFLHGKERKLAEELDLLSPPPACPDTKKMKTKATTTKKKGKKAPSESEDEVDDDDDDDNDDENARKPPRRYGWREFKEPALSLNVVGDFTPFAYFLSGPYGQKTHSFDTTYPCLDDNEEIFGSSSDIQASYCFRTPKRGWAPGFFNASFSWYSHAAVSTFYNPTRRQILVIKALEKEMVW</sequence>